<dbReference type="SUPFAM" id="SSF53613">
    <property type="entry name" value="Ribokinase-like"/>
    <property type="match status" value="1"/>
</dbReference>
<sequence>MKKVICPGEALIDFVSMDLGKSLKETSGFLKKAGGAPANVAAAISKLGAEAYFCGTVGNDAFGSFLEDTFKNNKINTELMFKLYTNNTTFAFVSLMEDGERDFEFARDADSRLTFEMIKDNLEKFDLYHFGSATAFLEGDLKKTYYNLKEYAKKNNKIISFDANYRESLFGNNKEEFIKCCIDFIKDSNIVKLSEEEAFLISGKNNIKEASEFIIKLGCKNLIITLGKKGALLTTKEKQILVPTKELKMKDATGAGDAFMGAVLAQVVENPHKSMEEIVKTANIVGGITTTKIGALESIPTWDEVLTFIKNS</sequence>
<dbReference type="EMBL" id="CYZV01000010">
    <property type="protein sequence ID" value="CUN96337.1"/>
    <property type="molecule type" value="Genomic_DNA"/>
</dbReference>
<dbReference type="Gene3D" id="3.40.1190.20">
    <property type="match status" value="1"/>
</dbReference>
<dbReference type="AlphaFoldDB" id="A0A174B697"/>
<organism evidence="5 6">
    <name type="scientific">Clostridium disporicum</name>
    <dbReference type="NCBI Taxonomy" id="84024"/>
    <lineage>
        <taxon>Bacteria</taxon>
        <taxon>Bacillati</taxon>
        <taxon>Bacillota</taxon>
        <taxon>Clostridia</taxon>
        <taxon>Eubacteriales</taxon>
        <taxon>Clostridiaceae</taxon>
        <taxon>Clostridium</taxon>
    </lineage>
</organism>
<comment type="similarity">
    <text evidence="1">Belongs to the carbohydrate kinase PfkB family.</text>
</comment>
<evidence type="ECO:0000256" key="3">
    <source>
        <dbReference type="ARBA" id="ARBA00022777"/>
    </source>
</evidence>
<dbReference type="InterPro" id="IPR011611">
    <property type="entry name" value="PfkB_dom"/>
</dbReference>
<dbReference type="InterPro" id="IPR002139">
    <property type="entry name" value="Ribo/fructo_kinase"/>
</dbReference>
<dbReference type="InterPro" id="IPR050306">
    <property type="entry name" value="PfkB_Carbo_kinase"/>
</dbReference>
<name>A0A174B697_9CLOT</name>
<evidence type="ECO:0000259" key="4">
    <source>
        <dbReference type="Pfam" id="PF00294"/>
    </source>
</evidence>
<reference evidence="5 6" key="1">
    <citation type="submission" date="2015-09" db="EMBL/GenBank/DDBJ databases">
        <authorList>
            <consortium name="Pathogen Informatics"/>
        </authorList>
    </citation>
    <scope>NUCLEOTIDE SEQUENCE [LARGE SCALE GENOMIC DNA]</scope>
    <source>
        <strain evidence="5 6">2789STDY5834855</strain>
    </source>
</reference>
<dbReference type="Proteomes" id="UP000095558">
    <property type="component" value="Unassembled WGS sequence"/>
</dbReference>
<dbReference type="GO" id="GO:0008865">
    <property type="term" value="F:fructokinase activity"/>
    <property type="evidence" value="ECO:0007669"/>
    <property type="project" value="UniProtKB-EC"/>
</dbReference>
<dbReference type="PANTHER" id="PTHR43085">
    <property type="entry name" value="HEXOKINASE FAMILY MEMBER"/>
    <property type="match status" value="1"/>
</dbReference>
<dbReference type="PRINTS" id="PR00990">
    <property type="entry name" value="RIBOKINASE"/>
</dbReference>
<feature type="domain" description="Carbohydrate kinase PfkB" evidence="4">
    <location>
        <begin position="1"/>
        <end position="301"/>
    </location>
</feature>
<evidence type="ECO:0000313" key="6">
    <source>
        <dbReference type="Proteomes" id="UP000095558"/>
    </source>
</evidence>
<proteinExistence type="inferred from homology"/>
<dbReference type="PANTHER" id="PTHR43085:SF54">
    <property type="entry name" value="PUTATIVE-RELATED"/>
    <property type="match status" value="1"/>
</dbReference>
<protein>
    <submittedName>
        <fullName evidence="5">Fructokinase</fullName>
        <ecNumber evidence="5">2.7.1.4</ecNumber>
        <ecNumber evidence="5">2.7.1.92</ecNumber>
    </submittedName>
</protein>
<keyword evidence="2 5" id="KW-0808">Transferase</keyword>
<dbReference type="EC" id="2.7.1.4" evidence="5"/>
<keyword evidence="3 5" id="KW-0418">Kinase</keyword>
<evidence type="ECO:0000256" key="2">
    <source>
        <dbReference type="ARBA" id="ARBA00022679"/>
    </source>
</evidence>
<dbReference type="EC" id="2.7.1.92" evidence="5"/>
<dbReference type="GO" id="GO:0006000">
    <property type="term" value="P:fructose metabolic process"/>
    <property type="evidence" value="ECO:0007669"/>
    <property type="project" value="UniProtKB-ARBA"/>
</dbReference>
<dbReference type="InterPro" id="IPR029056">
    <property type="entry name" value="Ribokinase-like"/>
</dbReference>
<dbReference type="InterPro" id="IPR002173">
    <property type="entry name" value="Carboh/pur_kinase_PfkB_CS"/>
</dbReference>
<dbReference type="GO" id="GO:0047590">
    <property type="term" value="F:5-dehydro-2-deoxygluconokinase activity"/>
    <property type="evidence" value="ECO:0007669"/>
    <property type="project" value="UniProtKB-EC"/>
</dbReference>
<dbReference type="CDD" id="cd01167">
    <property type="entry name" value="bac_FRK"/>
    <property type="match status" value="1"/>
</dbReference>
<dbReference type="OrthoDB" id="9813569at2"/>
<evidence type="ECO:0000256" key="1">
    <source>
        <dbReference type="ARBA" id="ARBA00010688"/>
    </source>
</evidence>
<evidence type="ECO:0000313" key="5">
    <source>
        <dbReference type="EMBL" id="CUN96337.1"/>
    </source>
</evidence>
<gene>
    <name evidence="5" type="primary">scrK</name>
    <name evidence="5" type="ORF">ERS852470_01110</name>
</gene>
<dbReference type="RefSeq" id="WP_055275828.1">
    <property type="nucleotide sequence ID" value="NZ_CYZV01000010.1"/>
</dbReference>
<dbReference type="Pfam" id="PF00294">
    <property type="entry name" value="PfkB"/>
    <property type="match status" value="1"/>
</dbReference>
<dbReference type="PROSITE" id="PS00583">
    <property type="entry name" value="PFKB_KINASES_1"/>
    <property type="match status" value="1"/>
</dbReference>
<accession>A0A174B697</accession>